<dbReference type="Gene3D" id="3.20.20.30">
    <property type="entry name" value="Luciferase-like domain"/>
    <property type="match status" value="1"/>
</dbReference>
<name>A0A6I3J973_9ACTN</name>
<evidence type="ECO:0000313" key="3">
    <source>
        <dbReference type="Proteomes" id="UP000433406"/>
    </source>
</evidence>
<protein>
    <submittedName>
        <fullName evidence="2">LLM class flavin-dependent oxidoreductase</fullName>
    </submittedName>
</protein>
<organism evidence="2 3">
    <name type="scientific">Nocardioides marmotae</name>
    <dbReference type="NCBI Taxonomy" id="2663857"/>
    <lineage>
        <taxon>Bacteria</taxon>
        <taxon>Bacillati</taxon>
        <taxon>Actinomycetota</taxon>
        <taxon>Actinomycetes</taxon>
        <taxon>Propionibacteriales</taxon>
        <taxon>Nocardioidaceae</taxon>
        <taxon>Nocardioides</taxon>
    </lineage>
</organism>
<dbReference type="GO" id="GO:0005829">
    <property type="term" value="C:cytosol"/>
    <property type="evidence" value="ECO:0007669"/>
    <property type="project" value="TreeGrafter"/>
</dbReference>
<keyword evidence="3" id="KW-1185">Reference proteome</keyword>
<dbReference type="PANTHER" id="PTHR30137">
    <property type="entry name" value="LUCIFERASE-LIKE MONOOXYGENASE"/>
    <property type="match status" value="1"/>
</dbReference>
<dbReference type="Pfam" id="PF00296">
    <property type="entry name" value="Bac_luciferase"/>
    <property type="match status" value="1"/>
</dbReference>
<gene>
    <name evidence="2" type="ORF">GGQ22_01495</name>
</gene>
<dbReference type="InterPro" id="IPR050766">
    <property type="entry name" value="Bact_Lucif_Oxidored"/>
</dbReference>
<dbReference type="EMBL" id="WLCI01000002">
    <property type="protein sequence ID" value="MTB93748.1"/>
    <property type="molecule type" value="Genomic_DNA"/>
</dbReference>
<dbReference type="InterPro" id="IPR036661">
    <property type="entry name" value="Luciferase-like_sf"/>
</dbReference>
<evidence type="ECO:0000259" key="1">
    <source>
        <dbReference type="Pfam" id="PF00296"/>
    </source>
</evidence>
<evidence type="ECO:0000313" key="2">
    <source>
        <dbReference type="EMBL" id="MTB93748.1"/>
    </source>
</evidence>
<sequence length="381" mass="43162">MKLGMGFLFQNYTDWERFEALERGEEVGPPQKPDAEIMAEQFALADLVEPLGWDSIWAFEQHAQPYLMQPNPLAFLMRAAARTKKIDVGTMLVVLPWWNPIRLAEDLAYLQHVLGPGREIYFGVGRGLARRNFKSMGIDPDEARGRFNEVFEIVKKAFTEEMFSYEGEYYSYKDVSIRPAPLSPNPLLNPLGGYTSEPSLIELAKRGFHPLTTPNKTRESYEEEMGRFNAIRIENGHGPANGPVLQVMTFCAESEAEAKEACEQWFYENANATNHAYEIGTENFGSAKGFEAYKSAEGSDFGDGTPESTIQTLLTKFFRDAVWGTPQMCAERIIELEEQFGLSQLVNVTSFGTMPAERSEKSMRLFAEQVMPKIQHLRDEN</sequence>
<dbReference type="GO" id="GO:0016705">
    <property type="term" value="F:oxidoreductase activity, acting on paired donors, with incorporation or reduction of molecular oxygen"/>
    <property type="evidence" value="ECO:0007669"/>
    <property type="project" value="InterPro"/>
</dbReference>
<comment type="caution">
    <text evidence="2">The sequence shown here is derived from an EMBL/GenBank/DDBJ whole genome shotgun (WGS) entry which is preliminary data.</text>
</comment>
<dbReference type="AlphaFoldDB" id="A0A6I3J973"/>
<dbReference type="PANTHER" id="PTHR30137:SF6">
    <property type="entry name" value="LUCIFERASE-LIKE MONOOXYGENASE"/>
    <property type="match status" value="1"/>
</dbReference>
<dbReference type="SUPFAM" id="SSF51679">
    <property type="entry name" value="Bacterial luciferase-like"/>
    <property type="match status" value="1"/>
</dbReference>
<dbReference type="Proteomes" id="UP000433406">
    <property type="component" value="Unassembled WGS sequence"/>
</dbReference>
<accession>A0A6I3J973</accession>
<proteinExistence type="predicted"/>
<dbReference type="InterPro" id="IPR011251">
    <property type="entry name" value="Luciferase-like_dom"/>
</dbReference>
<reference evidence="2 3" key="1">
    <citation type="submission" date="2019-10" db="EMBL/GenBank/DDBJ databases">
        <title>Nocardioides novel species isolated from the excrement of Marmot.</title>
        <authorList>
            <person name="Zhang G."/>
        </authorList>
    </citation>
    <scope>NUCLEOTIDE SEQUENCE [LARGE SCALE GENOMIC DNA]</scope>
    <source>
        <strain evidence="3">zg-579</strain>
    </source>
</reference>
<feature type="domain" description="Luciferase-like" evidence="1">
    <location>
        <begin position="37"/>
        <end position="339"/>
    </location>
</feature>